<evidence type="ECO:0000313" key="1">
    <source>
        <dbReference type="EMBL" id="MBA9003011.1"/>
    </source>
</evidence>
<dbReference type="Proteomes" id="UP000539313">
    <property type="component" value="Unassembled WGS sequence"/>
</dbReference>
<proteinExistence type="predicted"/>
<keyword evidence="2" id="KW-1185">Reference proteome</keyword>
<organism evidence="1 2">
    <name type="scientific">Thermomonospora cellulosilytica</name>
    <dbReference type="NCBI Taxonomy" id="1411118"/>
    <lineage>
        <taxon>Bacteria</taxon>
        <taxon>Bacillati</taxon>
        <taxon>Actinomycetota</taxon>
        <taxon>Actinomycetes</taxon>
        <taxon>Streptosporangiales</taxon>
        <taxon>Thermomonosporaceae</taxon>
        <taxon>Thermomonospora</taxon>
    </lineage>
</organism>
<gene>
    <name evidence="1" type="ORF">HNR21_001893</name>
</gene>
<dbReference type="EMBL" id="JACJII010000001">
    <property type="protein sequence ID" value="MBA9003011.1"/>
    <property type="molecule type" value="Genomic_DNA"/>
</dbReference>
<sequence length="69" mass="7647">MDWSEATTLDGWFLEKEVPLPERRLRGFAEVQVIAAGFALRAEVPAAEATAFLRTLSLPGTRSNARTTR</sequence>
<comment type="caution">
    <text evidence="1">The sequence shown here is derived from an EMBL/GenBank/DDBJ whole genome shotgun (WGS) entry which is preliminary data.</text>
</comment>
<name>A0A7W3MW69_9ACTN</name>
<dbReference type="RefSeq" id="WP_182704898.1">
    <property type="nucleotide sequence ID" value="NZ_JACJII010000001.1"/>
</dbReference>
<accession>A0A7W3MW69</accession>
<evidence type="ECO:0000313" key="2">
    <source>
        <dbReference type="Proteomes" id="UP000539313"/>
    </source>
</evidence>
<protein>
    <submittedName>
        <fullName evidence="1">Uncharacterized protein</fullName>
    </submittedName>
</protein>
<reference evidence="1 2" key="1">
    <citation type="submission" date="2020-08" db="EMBL/GenBank/DDBJ databases">
        <title>Sequencing the genomes of 1000 actinobacteria strains.</title>
        <authorList>
            <person name="Klenk H.-P."/>
        </authorList>
    </citation>
    <scope>NUCLEOTIDE SEQUENCE [LARGE SCALE GENOMIC DNA]</scope>
    <source>
        <strain evidence="1 2">DSM 45823</strain>
    </source>
</reference>
<dbReference type="AlphaFoldDB" id="A0A7W3MW69"/>